<comment type="subcellular location">
    <subcellularLocation>
        <location evidence="1">Membrane</location>
        <topology evidence="1">Multi-pass membrane protein</topology>
    </subcellularLocation>
</comment>
<feature type="non-terminal residue" evidence="8">
    <location>
        <position position="282"/>
    </location>
</feature>
<keyword evidence="3" id="KW-0813">Transport</keyword>
<evidence type="ECO:0000256" key="3">
    <source>
        <dbReference type="ARBA" id="ARBA00022448"/>
    </source>
</evidence>
<dbReference type="AlphaFoldDB" id="A0A382VTP9"/>
<dbReference type="Gene3D" id="1.20.1730.10">
    <property type="entry name" value="Sodium/glucose cotransporter"/>
    <property type="match status" value="1"/>
</dbReference>
<keyword evidence="6 7" id="KW-0472">Membrane</keyword>
<feature type="transmembrane region" description="Helical" evidence="7">
    <location>
        <begin position="106"/>
        <end position="127"/>
    </location>
</feature>
<dbReference type="PANTHER" id="PTHR48086">
    <property type="entry name" value="SODIUM/PROLINE SYMPORTER-RELATED"/>
    <property type="match status" value="1"/>
</dbReference>
<evidence type="ECO:0000256" key="6">
    <source>
        <dbReference type="ARBA" id="ARBA00023136"/>
    </source>
</evidence>
<evidence type="ECO:0000256" key="1">
    <source>
        <dbReference type="ARBA" id="ARBA00004141"/>
    </source>
</evidence>
<name>A0A382VTP9_9ZZZZ</name>
<dbReference type="GO" id="GO:0022857">
    <property type="term" value="F:transmembrane transporter activity"/>
    <property type="evidence" value="ECO:0007669"/>
    <property type="project" value="InterPro"/>
</dbReference>
<dbReference type="EMBL" id="UINC01154537">
    <property type="protein sequence ID" value="SVD49882.1"/>
    <property type="molecule type" value="Genomic_DNA"/>
</dbReference>
<protein>
    <recommendedName>
        <fullName evidence="9">Sodium:solute symporter family protein</fullName>
    </recommendedName>
</protein>
<feature type="transmembrane region" description="Helical" evidence="7">
    <location>
        <begin position="23"/>
        <end position="41"/>
    </location>
</feature>
<keyword evidence="5 7" id="KW-1133">Transmembrane helix</keyword>
<evidence type="ECO:0000313" key="8">
    <source>
        <dbReference type="EMBL" id="SVD49882.1"/>
    </source>
</evidence>
<dbReference type="InterPro" id="IPR038377">
    <property type="entry name" value="Na/Glc_symporter_sf"/>
</dbReference>
<proteinExistence type="inferred from homology"/>
<sequence>TIVDSLERHKGADAFDPIGNISYGWTFVIYFIAISFVGIVWQPEMSRPLSTENSLVARRVFWIQGITSAGRAVIPMFWGCAAFAWTHLPSYTGAYAADGQSAVPEMLGQILPPGVAGLLLAGMFAAFMSTHDSYLLAWSGVIVRDVMSPIKAMLAGSAQSRGADDTWGGLSSEREIYWTRFCVIVLALLLALFGMYFINRLPETAFKWMYLTGTIYFAGTVGTVVLGLYWSKANSVGAYCALTLGAFGPLNFLIMSMVPDIVPEAIRPFVENSNLTNLASLV</sequence>
<accession>A0A382VTP9</accession>
<organism evidence="8">
    <name type="scientific">marine metagenome</name>
    <dbReference type="NCBI Taxonomy" id="408172"/>
    <lineage>
        <taxon>unclassified sequences</taxon>
        <taxon>metagenomes</taxon>
        <taxon>ecological metagenomes</taxon>
    </lineage>
</organism>
<comment type="similarity">
    <text evidence="2">Belongs to the sodium:solute symporter (SSF) (TC 2.A.21) family.</text>
</comment>
<feature type="transmembrane region" description="Helical" evidence="7">
    <location>
        <begin position="210"/>
        <end position="230"/>
    </location>
</feature>
<dbReference type="PANTHER" id="PTHR48086:SF7">
    <property type="entry name" value="SODIUM-SOLUTE SYMPORTER-RELATED"/>
    <property type="match status" value="1"/>
</dbReference>
<dbReference type="Pfam" id="PF00474">
    <property type="entry name" value="SSF"/>
    <property type="match status" value="1"/>
</dbReference>
<evidence type="ECO:0000256" key="7">
    <source>
        <dbReference type="SAM" id="Phobius"/>
    </source>
</evidence>
<feature type="non-terminal residue" evidence="8">
    <location>
        <position position="1"/>
    </location>
</feature>
<feature type="transmembrane region" description="Helical" evidence="7">
    <location>
        <begin position="236"/>
        <end position="258"/>
    </location>
</feature>
<evidence type="ECO:0000256" key="5">
    <source>
        <dbReference type="ARBA" id="ARBA00022989"/>
    </source>
</evidence>
<gene>
    <name evidence="8" type="ORF">METZ01_LOCUS402736</name>
</gene>
<evidence type="ECO:0008006" key="9">
    <source>
        <dbReference type="Google" id="ProtNLM"/>
    </source>
</evidence>
<feature type="transmembrane region" description="Helical" evidence="7">
    <location>
        <begin position="176"/>
        <end position="198"/>
    </location>
</feature>
<keyword evidence="4 7" id="KW-0812">Transmembrane</keyword>
<dbReference type="PROSITE" id="PS50283">
    <property type="entry name" value="NA_SOLUT_SYMP_3"/>
    <property type="match status" value="1"/>
</dbReference>
<dbReference type="GO" id="GO:0005886">
    <property type="term" value="C:plasma membrane"/>
    <property type="evidence" value="ECO:0007669"/>
    <property type="project" value="TreeGrafter"/>
</dbReference>
<evidence type="ECO:0000256" key="4">
    <source>
        <dbReference type="ARBA" id="ARBA00022692"/>
    </source>
</evidence>
<reference evidence="8" key="1">
    <citation type="submission" date="2018-05" db="EMBL/GenBank/DDBJ databases">
        <authorList>
            <person name="Lanie J.A."/>
            <person name="Ng W.-L."/>
            <person name="Kazmierczak K.M."/>
            <person name="Andrzejewski T.M."/>
            <person name="Davidsen T.M."/>
            <person name="Wayne K.J."/>
            <person name="Tettelin H."/>
            <person name="Glass J.I."/>
            <person name="Rusch D."/>
            <person name="Podicherti R."/>
            <person name="Tsui H.-C.T."/>
            <person name="Winkler M.E."/>
        </authorList>
    </citation>
    <scope>NUCLEOTIDE SEQUENCE</scope>
</reference>
<dbReference type="InterPro" id="IPR001734">
    <property type="entry name" value="Na/solute_symporter"/>
</dbReference>
<evidence type="ECO:0000256" key="2">
    <source>
        <dbReference type="ARBA" id="ARBA00006434"/>
    </source>
</evidence>
<dbReference type="InterPro" id="IPR050277">
    <property type="entry name" value="Sodium:Solute_Symporter"/>
</dbReference>